<dbReference type="RefSeq" id="WP_380537513.1">
    <property type="nucleotide sequence ID" value="NZ_JBHFAB010000013.1"/>
</dbReference>
<comment type="caution">
    <text evidence="1">The sequence shown here is derived from an EMBL/GenBank/DDBJ whole genome shotgun (WGS) entry which is preliminary data.</text>
</comment>
<name>A0ABV6VYZ0_9ACTN</name>
<evidence type="ECO:0000313" key="1">
    <source>
        <dbReference type="EMBL" id="MFC1418717.1"/>
    </source>
</evidence>
<evidence type="ECO:0000313" key="2">
    <source>
        <dbReference type="Proteomes" id="UP001592531"/>
    </source>
</evidence>
<keyword evidence="2" id="KW-1185">Reference proteome</keyword>
<accession>A0ABV6VYZ0</accession>
<protein>
    <submittedName>
        <fullName evidence="1">Terminase large subunit domain-containing protein</fullName>
    </submittedName>
</protein>
<reference evidence="1 2" key="1">
    <citation type="submission" date="2024-09" db="EMBL/GenBank/DDBJ databases">
        <authorList>
            <person name="Lee S.D."/>
        </authorList>
    </citation>
    <scope>NUCLEOTIDE SEQUENCE [LARGE SCALE GENOMIC DNA]</scope>
    <source>
        <strain evidence="1 2">N8-3</strain>
    </source>
</reference>
<organism evidence="1 2">
    <name type="scientific">Streptacidiphilus cavernicola</name>
    <dbReference type="NCBI Taxonomy" id="3342716"/>
    <lineage>
        <taxon>Bacteria</taxon>
        <taxon>Bacillati</taxon>
        <taxon>Actinomycetota</taxon>
        <taxon>Actinomycetes</taxon>
        <taxon>Kitasatosporales</taxon>
        <taxon>Streptomycetaceae</taxon>
        <taxon>Streptacidiphilus</taxon>
    </lineage>
</organism>
<dbReference type="InterPro" id="IPR027417">
    <property type="entry name" value="P-loop_NTPase"/>
</dbReference>
<dbReference type="EMBL" id="JBHFAB010000013">
    <property type="protein sequence ID" value="MFC1418717.1"/>
    <property type="molecule type" value="Genomic_DNA"/>
</dbReference>
<gene>
    <name evidence="1" type="ORF">ACEZDE_19070</name>
</gene>
<dbReference type="Proteomes" id="UP001592531">
    <property type="component" value="Unassembled WGS sequence"/>
</dbReference>
<proteinExistence type="predicted"/>
<dbReference type="Pfam" id="PF03237">
    <property type="entry name" value="Terminase_6N"/>
    <property type="match status" value="1"/>
</dbReference>
<dbReference type="Gene3D" id="3.40.50.300">
    <property type="entry name" value="P-loop containing nucleotide triphosphate hydrolases"/>
    <property type="match status" value="1"/>
</dbReference>
<sequence length="543" mass="60032">MSVGTDAELYGELLAGTKAVSRQLLRDPMTLARGLDGLFVNRAHLRVLSRAYARIEAGELDRVQISTPPQVGKSSLSEWAVFWWLCLHPTHRVIIASYSASQAIKRGRKVRALIRQYGAEYGLFLDPENSAVDDYALTSGGGVKSAGFGGSITGSPGDMVVIDDPHKNRAEARSTRMRESVWSSYSADLLSRLAPDAPMILIQTRWDPDDLAGKVVAQEGRVEDGGRWLVINMPALCTDPATDPLGRAMGEPLPHPKIDPNDKAKARRHWEGRRAGTSVQDWFALYQGEPRPVEGALVTRELMRDRRHYRSGVRPVRIGVAVDPSGGGRDSAGIVGGHLGDDGRLYLTHDRTAPMSTYEWSREACRLAAEIKAQVFYVEWNFGRDQATLALHTAWDALRREWDKARAALSPAELERIKSIPAAEQTLEQRPTNPFSELRPYIDPVNAKLGKVLRAEPIAQQWREDRIRTGKYLPELEDEWSTWQPGGESPGRIDASVYLAYKFLRVPGSGEAFSSPAEVSISQVEAGGGWTAARIERGWLPGP</sequence>